<comment type="caution">
    <text evidence="1">The sequence shown here is derived from an EMBL/GenBank/DDBJ whole genome shotgun (WGS) entry which is preliminary data.</text>
</comment>
<dbReference type="Pfam" id="PF13412">
    <property type="entry name" value="HTH_24"/>
    <property type="match status" value="1"/>
</dbReference>
<name>A0A0R2RIY2_9BACT</name>
<dbReference type="InterPro" id="IPR036388">
    <property type="entry name" value="WH-like_DNA-bd_sf"/>
</dbReference>
<reference evidence="1 2" key="1">
    <citation type="submission" date="2015-10" db="EMBL/GenBank/DDBJ databases">
        <title>Metagenome-Assembled Genomes uncover a global brackish microbiome.</title>
        <authorList>
            <person name="Hugerth L.W."/>
            <person name="Larsson J."/>
            <person name="Alneberg J."/>
            <person name="Lindh M.V."/>
            <person name="Legrand C."/>
            <person name="Pinhassi J."/>
            <person name="Andersson A.F."/>
        </authorList>
    </citation>
    <scope>NUCLEOTIDE SEQUENCE [LARGE SCALE GENOMIC DNA]</scope>
    <source>
        <strain evidence="1">BACL18 MAG-120507-bin52</strain>
    </source>
</reference>
<organism evidence="1 2">
    <name type="scientific">Verrucomicrobia subdivision 6 bacterium BACL9 MAG-120507-bin52</name>
    <dbReference type="NCBI Taxonomy" id="1655590"/>
    <lineage>
        <taxon>Bacteria</taxon>
        <taxon>Pseudomonadati</taxon>
        <taxon>Verrucomicrobiota</taxon>
        <taxon>Verrucomicrobiia</taxon>
        <taxon>Verrucomicrobiales</taxon>
        <taxon>Verrucomicrobia subdivision 6</taxon>
    </lineage>
</organism>
<protein>
    <recommendedName>
        <fullName evidence="3">Transcriptional regulator</fullName>
    </recommendedName>
</protein>
<dbReference type="Proteomes" id="UP000051269">
    <property type="component" value="Unassembled WGS sequence"/>
</dbReference>
<accession>A0A0R2RIY2</accession>
<dbReference type="EMBL" id="LIBO01000286">
    <property type="protein sequence ID" value="KRO60461.1"/>
    <property type="molecule type" value="Genomic_DNA"/>
</dbReference>
<dbReference type="Gene3D" id="1.10.10.10">
    <property type="entry name" value="Winged helix-like DNA-binding domain superfamily/Winged helix DNA-binding domain"/>
    <property type="match status" value="1"/>
</dbReference>
<dbReference type="InterPro" id="IPR036390">
    <property type="entry name" value="WH_DNA-bd_sf"/>
</dbReference>
<dbReference type="SUPFAM" id="SSF46785">
    <property type="entry name" value="Winged helix' DNA-binding domain"/>
    <property type="match status" value="1"/>
</dbReference>
<evidence type="ECO:0000313" key="1">
    <source>
        <dbReference type="EMBL" id="KRO60461.1"/>
    </source>
</evidence>
<evidence type="ECO:0000313" key="2">
    <source>
        <dbReference type="Proteomes" id="UP000051269"/>
    </source>
</evidence>
<gene>
    <name evidence="1" type="ORF">ABR82_01430</name>
</gene>
<dbReference type="AlphaFoldDB" id="A0A0R2RIY2"/>
<sequence length="215" mass="25160">MKTKLLSKNNHNPKLSILREIKRSQGLSVAELCQRVGLSYMGIKQHCIGLERDGYLDTWRRPKGMGRPEKAYRLTDGAREFFPSRYPQFSLQILESVREIYGTLGPEKILHNIYKAETQRYEIKLQKLEGESRCRGLAQLREEDGYMAEYSFDNSSRAHKITEFNSAILDCLESFPMIRDYERQMFEKILRIKVKRDEERIAGLYRCTYTALGST</sequence>
<proteinExistence type="predicted"/>
<evidence type="ECO:0008006" key="3">
    <source>
        <dbReference type="Google" id="ProtNLM"/>
    </source>
</evidence>